<protein>
    <recommendedName>
        <fullName evidence="1">Anaphase-promoting complex subunit 5 domain-containing protein</fullName>
    </recommendedName>
</protein>
<dbReference type="InterPro" id="IPR011990">
    <property type="entry name" value="TPR-like_helical_dom_sf"/>
</dbReference>
<dbReference type="Proteomes" id="UP000377595">
    <property type="component" value="Unassembled WGS sequence"/>
</dbReference>
<dbReference type="RefSeq" id="WP_170321898.1">
    <property type="nucleotide sequence ID" value="NZ_BAAAHM010000014.1"/>
</dbReference>
<dbReference type="SUPFAM" id="SSF52540">
    <property type="entry name" value="P-loop containing nucleoside triphosphate hydrolases"/>
    <property type="match status" value="1"/>
</dbReference>
<keyword evidence="3" id="KW-1185">Reference proteome</keyword>
<accession>A0A5M3Y2R2</accession>
<dbReference type="PRINTS" id="PR00364">
    <property type="entry name" value="DISEASERSIST"/>
</dbReference>
<gene>
    <name evidence="2" type="ORF">Aple_079770</name>
</gene>
<dbReference type="SUPFAM" id="SSF48452">
    <property type="entry name" value="TPR-like"/>
    <property type="match status" value="2"/>
</dbReference>
<proteinExistence type="predicted"/>
<dbReference type="InterPro" id="IPR019734">
    <property type="entry name" value="TPR_rpt"/>
</dbReference>
<dbReference type="Gene3D" id="1.10.10.10">
    <property type="entry name" value="Winged helix-like DNA-binding domain superfamily/Winged helix DNA-binding domain"/>
    <property type="match status" value="1"/>
</dbReference>
<evidence type="ECO:0000259" key="1">
    <source>
        <dbReference type="Pfam" id="PF12862"/>
    </source>
</evidence>
<dbReference type="EMBL" id="BLAF01000061">
    <property type="protein sequence ID" value="GES25078.1"/>
    <property type="molecule type" value="Genomic_DNA"/>
</dbReference>
<dbReference type="Gene3D" id="1.25.40.10">
    <property type="entry name" value="Tetratricopeptide repeat domain"/>
    <property type="match status" value="2"/>
</dbReference>
<evidence type="ECO:0000313" key="2">
    <source>
        <dbReference type="EMBL" id="GES25078.1"/>
    </source>
</evidence>
<name>A0A5M3Y2R2_9ACTN</name>
<reference evidence="2 3" key="1">
    <citation type="submission" date="2019-10" db="EMBL/GenBank/DDBJ databases">
        <title>Whole genome shotgun sequence of Acrocarpospora pleiomorpha NBRC 16267.</title>
        <authorList>
            <person name="Ichikawa N."/>
            <person name="Kimura A."/>
            <person name="Kitahashi Y."/>
            <person name="Komaki H."/>
            <person name="Oguchi A."/>
        </authorList>
    </citation>
    <scope>NUCLEOTIDE SEQUENCE [LARGE SCALE GENOMIC DNA]</scope>
    <source>
        <strain evidence="2 3">NBRC 16267</strain>
    </source>
</reference>
<comment type="caution">
    <text evidence="2">The sequence shown here is derived from an EMBL/GenBank/DDBJ whole genome shotgun (WGS) entry which is preliminary data.</text>
</comment>
<evidence type="ECO:0000313" key="3">
    <source>
        <dbReference type="Proteomes" id="UP000377595"/>
    </source>
</evidence>
<dbReference type="InterPro" id="IPR042197">
    <property type="entry name" value="Apaf_helical"/>
</dbReference>
<organism evidence="2 3">
    <name type="scientific">Acrocarpospora pleiomorpha</name>
    <dbReference type="NCBI Taxonomy" id="90975"/>
    <lineage>
        <taxon>Bacteria</taxon>
        <taxon>Bacillati</taxon>
        <taxon>Actinomycetota</taxon>
        <taxon>Actinomycetes</taxon>
        <taxon>Streptosporangiales</taxon>
        <taxon>Streptosporangiaceae</taxon>
        <taxon>Acrocarpospora</taxon>
    </lineage>
</organism>
<feature type="domain" description="Anaphase-promoting complex subunit 5" evidence="1">
    <location>
        <begin position="709"/>
        <end position="733"/>
    </location>
</feature>
<dbReference type="Gene3D" id="3.40.50.300">
    <property type="entry name" value="P-loop containing nucleotide triphosphate hydrolases"/>
    <property type="match status" value="1"/>
</dbReference>
<dbReference type="PANTHER" id="PTHR47691:SF3">
    <property type="entry name" value="HTH-TYPE TRANSCRIPTIONAL REGULATOR RV0890C-RELATED"/>
    <property type="match status" value="1"/>
</dbReference>
<dbReference type="PANTHER" id="PTHR47691">
    <property type="entry name" value="REGULATOR-RELATED"/>
    <property type="match status" value="1"/>
</dbReference>
<dbReference type="InterPro" id="IPR026000">
    <property type="entry name" value="Apc5_dom"/>
</dbReference>
<sequence length="753" mass="81111">MAEGIHNEITGGIFFTAVIQGRDITVRLPPQVTPALSGLPAGSAAFTGRDRDLQAVLEPLAPRPDSDGVPTVAVTAVGGLAGVGKTELAVQAAHAALARGWFPGGVLFVDLFGYDDARRLDPSQALDGWLRALGVPAEHIPPGVQDRARLYASVLAAYAQQGRRILVVIDNAATHDQVQLLLPADGTTAAIVTSRHTLGMLSARLHDLIILPTEESVGLLARALQIARPGDMRIADHPEDAVRVARLCGGLPLALRIIAALLSDDPARPLSALAADLADEGSRLEELEYGTATVRVAFDLSYRHLNPDQARLFRLLSVNPGPEISTEATAVLAEMEETVARRGLEALARAHLVDHGSAYGRWRIHDLVRLFADQRGCDHAETDDRAHAFTRLLNHYLATASDASVLLSPVADSTGSRFDDRTHALTWIDTEYPNLTAAIQAAHKDGHLSTALRMTLALAGFLTWRRHHSDMITLCALALDAARQLGERRDEAAILTNLGIALHLAQMFDKAITHHQEAVRILKEIGDPYGEAHALGNLGNALLEAGRADEAIPVYQDAGLSFLDVVALHLAGATLTNLGAAFRMLRRFDEAIDVLQDAAHVLGEIGDRHGQAKAFNHLGATFSEAKVGRFKDAIVAHQDALAIYRETNDKHGEGSALNVLGYALGQMMRFDEVIPVYQDAVAVHRETNDKLNEGMALNALGFALGQVTRFEEAITALEEAVAVAREINDERNEAISLANLSAVRHAQRSTRQR</sequence>
<dbReference type="InterPro" id="IPR036388">
    <property type="entry name" value="WH-like_DNA-bd_sf"/>
</dbReference>
<dbReference type="SMART" id="SM00028">
    <property type="entry name" value="TPR"/>
    <property type="match status" value="6"/>
</dbReference>
<dbReference type="Gene3D" id="1.10.8.430">
    <property type="entry name" value="Helical domain of apoptotic protease-activating factors"/>
    <property type="match status" value="1"/>
</dbReference>
<dbReference type="AlphaFoldDB" id="A0A5M3Y2R2"/>
<dbReference type="Pfam" id="PF12862">
    <property type="entry name" value="ANAPC5"/>
    <property type="match status" value="1"/>
</dbReference>
<dbReference type="InterPro" id="IPR027417">
    <property type="entry name" value="P-loop_NTPase"/>
</dbReference>
<dbReference type="GO" id="GO:0043531">
    <property type="term" value="F:ADP binding"/>
    <property type="evidence" value="ECO:0007669"/>
    <property type="project" value="InterPro"/>
</dbReference>
<dbReference type="Pfam" id="PF13424">
    <property type="entry name" value="TPR_12"/>
    <property type="match status" value="2"/>
</dbReference>